<dbReference type="AlphaFoldDB" id="A0A1H8CCJ6"/>
<dbReference type="SUPFAM" id="SSF160515">
    <property type="entry name" value="YueI-like"/>
    <property type="match status" value="1"/>
</dbReference>
<dbReference type="RefSeq" id="WP_090745061.1">
    <property type="nucleotide sequence ID" value="NZ_FOBW01000007.1"/>
</dbReference>
<dbReference type="Pfam" id="PF07997">
    <property type="entry name" value="DUF1694"/>
    <property type="match status" value="1"/>
</dbReference>
<name>A0A1H8CCJ6_9BACI</name>
<sequence>MSRQNVDEYLQQGIHGAKETKPDERRRFLGTIRERIVVVLTKAEVRRKQIEAEFKQLLQENKEAHIYLNGNMNYASYSKYISLAEEMGVAYKIVTNKEYDTKYGLVLAYDYAIDKEDINLSKKPQPIVIEKQKTAEKGFVTFVKTLFGKK</sequence>
<proteinExistence type="predicted"/>
<dbReference type="Gene3D" id="3.30.1330.30">
    <property type="match status" value="1"/>
</dbReference>
<accession>A0A1H8CCJ6</accession>
<dbReference type="OrthoDB" id="95278at2"/>
<gene>
    <name evidence="1" type="ORF">SAMN05192533_10727</name>
</gene>
<dbReference type="EMBL" id="FOBW01000007">
    <property type="protein sequence ID" value="SEM92765.1"/>
    <property type="molecule type" value="Genomic_DNA"/>
</dbReference>
<evidence type="ECO:0000313" key="2">
    <source>
        <dbReference type="Proteomes" id="UP000198553"/>
    </source>
</evidence>
<evidence type="ECO:0000313" key="1">
    <source>
        <dbReference type="EMBL" id="SEM92765.1"/>
    </source>
</evidence>
<protein>
    <submittedName>
        <fullName evidence="1">Uncharacterized protein YueI</fullName>
    </submittedName>
</protein>
<dbReference type="InterPro" id="IPR012543">
    <property type="entry name" value="DUF1694"/>
</dbReference>
<dbReference type="STRING" id="930146.SAMN05192533_10727"/>
<keyword evidence="2" id="KW-1185">Reference proteome</keyword>
<dbReference type="PIRSF" id="PIRSF034303">
    <property type="entry name" value="DUF1694"/>
    <property type="match status" value="1"/>
</dbReference>
<dbReference type="InterPro" id="IPR029064">
    <property type="entry name" value="Ribosomal_eL30-like_sf"/>
</dbReference>
<reference evidence="2" key="1">
    <citation type="submission" date="2016-10" db="EMBL/GenBank/DDBJ databases">
        <authorList>
            <person name="Varghese N."/>
            <person name="Submissions S."/>
        </authorList>
    </citation>
    <scope>NUCLEOTIDE SEQUENCE [LARGE SCALE GENOMIC DNA]</scope>
    <source>
        <strain evidence="2">B48,IBRC-M 10115,DSM 25386,CECT 8001</strain>
    </source>
</reference>
<dbReference type="Proteomes" id="UP000198553">
    <property type="component" value="Unassembled WGS sequence"/>
</dbReference>
<organism evidence="1 2">
    <name type="scientific">Mesobacillus persicus</name>
    <dbReference type="NCBI Taxonomy" id="930146"/>
    <lineage>
        <taxon>Bacteria</taxon>
        <taxon>Bacillati</taxon>
        <taxon>Bacillota</taxon>
        <taxon>Bacilli</taxon>
        <taxon>Bacillales</taxon>
        <taxon>Bacillaceae</taxon>
        <taxon>Mesobacillus</taxon>
    </lineage>
</organism>